<organism evidence="1 2">
    <name type="scientific">Shackletoniella antarctica</name>
    <dbReference type="NCBI Taxonomy" id="268115"/>
    <lineage>
        <taxon>Bacteria</taxon>
        <taxon>Bacillati</taxon>
        <taxon>Cyanobacteriota</taxon>
        <taxon>Cyanophyceae</taxon>
        <taxon>Oculatellales</taxon>
        <taxon>Oculatellaceae</taxon>
        <taxon>Shackletoniella</taxon>
    </lineage>
</organism>
<proteinExistence type="predicted"/>
<accession>A0A2W4WE70</accession>
<evidence type="ECO:0000313" key="2">
    <source>
        <dbReference type="Proteomes" id="UP000249081"/>
    </source>
</evidence>
<dbReference type="AlphaFoldDB" id="A0A2W4WE70"/>
<evidence type="ECO:0000313" key="1">
    <source>
        <dbReference type="EMBL" id="PZO42782.1"/>
    </source>
</evidence>
<protein>
    <submittedName>
        <fullName evidence="1">Uncharacterized protein</fullName>
    </submittedName>
</protein>
<comment type="caution">
    <text evidence="1">The sequence shown here is derived from an EMBL/GenBank/DDBJ whole genome shotgun (WGS) entry which is preliminary data.</text>
</comment>
<reference evidence="1 2" key="2">
    <citation type="submission" date="2018-06" db="EMBL/GenBank/DDBJ databases">
        <title>Metagenomic assembly of (sub)arctic Cyanobacteria and their associated microbiome from non-axenic cultures.</title>
        <authorList>
            <person name="Baurain D."/>
        </authorList>
    </citation>
    <scope>NUCLEOTIDE SEQUENCE [LARGE SCALE GENOMIC DNA]</scope>
    <source>
        <strain evidence="1">ULC041bin1</strain>
    </source>
</reference>
<dbReference type="Proteomes" id="UP000249081">
    <property type="component" value="Unassembled WGS sequence"/>
</dbReference>
<sequence length="90" mass="9699">MRIAGTRRGACATVDSAGLAFKTLNTAAIKAVKMTRIAESLENSLGIVFGKTVLVKILPANYKREVRDVRLSKVPDALITVGCIRTAMHQ</sequence>
<reference evidence="2" key="1">
    <citation type="submission" date="2018-04" db="EMBL/GenBank/DDBJ databases">
        <authorList>
            <person name="Cornet L."/>
        </authorList>
    </citation>
    <scope>NUCLEOTIDE SEQUENCE [LARGE SCALE GENOMIC DNA]</scope>
</reference>
<dbReference type="EMBL" id="QBMN01000043">
    <property type="protein sequence ID" value="PZO42782.1"/>
    <property type="molecule type" value="Genomic_DNA"/>
</dbReference>
<gene>
    <name evidence="1" type="ORF">DCF17_08095</name>
</gene>
<name>A0A2W4WE70_9CYAN</name>